<dbReference type="Gene3D" id="2.40.170.20">
    <property type="entry name" value="TonB-dependent receptor, beta-barrel domain"/>
    <property type="match status" value="1"/>
</dbReference>
<dbReference type="InterPro" id="IPR057601">
    <property type="entry name" value="Oar-like_b-barrel"/>
</dbReference>
<evidence type="ECO:0000256" key="1">
    <source>
        <dbReference type="ARBA" id="ARBA00004571"/>
    </source>
</evidence>
<reference evidence="9 10" key="1">
    <citation type="submission" date="2018-08" db="EMBL/GenBank/DDBJ databases">
        <title>A genome reference for cultivated species of the human gut microbiota.</title>
        <authorList>
            <person name="Zou Y."/>
            <person name="Xue W."/>
            <person name="Luo G."/>
        </authorList>
    </citation>
    <scope>NUCLEOTIDE SEQUENCE [LARGE SCALE GENOMIC DNA]</scope>
    <source>
        <strain evidence="9 10">AM40-30BH</strain>
    </source>
</reference>
<dbReference type="PANTHER" id="PTHR30069">
    <property type="entry name" value="TONB-DEPENDENT OUTER MEMBRANE RECEPTOR"/>
    <property type="match status" value="1"/>
</dbReference>
<dbReference type="GO" id="GO:0044718">
    <property type="term" value="P:siderophore transmembrane transport"/>
    <property type="evidence" value="ECO:0007669"/>
    <property type="project" value="TreeGrafter"/>
</dbReference>
<keyword evidence="4" id="KW-0812">Transmembrane</keyword>
<dbReference type="Proteomes" id="UP000284379">
    <property type="component" value="Unassembled WGS sequence"/>
</dbReference>
<evidence type="ECO:0000256" key="2">
    <source>
        <dbReference type="ARBA" id="ARBA00022448"/>
    </source>
</evidence>
<dbReference type="GO" id="GO:0009279">
    <property type="term" value="C:cell outer membrane"/>
    <property type="evidence" value="ECO:0007669"/>
    <property type="project" value="UniProtKB-SubCell"/>
</dbReference>
<evidence type="ECO:0000256" key="3">
    <source>
        <dbReference type="ARBA" id="ARBA00022452"/>
    </source>
</evidence>
<protein>
    <submittedName>
        <fullName evidence="9">TonB-dependent receptor</fullName>
    </submittedName>
</protein>
<feature type="domain" description="TonB-dependent transporter Oar-like beta-barrel" evidence="8">
    <location>
        <begin position="230"/>
        <end position="293"/>
    </location>
</feature>
<name>A0A413VXM7_9BACE</name>
<dbReference type="PANTHER" id="PTHR30069:SF46">
    <property type="entry name" value="OAR PROTEIN"/>
    <property type="match status" value="1"/>
</dbReference>
<dbReference type="EMBL" id="QSGO01000001">
    <property type="protein sequence ID" value="RHB38326.1"/>
    <property type="molecule type" value="Genomic_DNA"/>
</dbReference>
<gene>
    <name evidence="9" type="ORF">DW888_00435</name>
</gene>
<keyword evidence="9" id="KW-0675">Receptor</keyword>
<dbReference type="SUPFAM" id="SSF49464">
    <property type="entry name" value="Carboxypeptidase regulatory domain-like"/>
    <property type="match status" value="1"/>
</dbReference>
<dbReference type="Pfam" id="PF25183">
    <property type="entry name" value="OMP_b-brl_4"/>
    <property type="match status" value="2"/>
</dbReference>
<dbReference type="InterPro" id="IPR039426">
    <property type="entry name" value="TonB-dep_rcpt-like"/>
</dbReference>
<dbReference type="InterPro" id="IPR008969">
    <property type="entry name" value="CarboxyPept-like_regulatory"/>
</dbReference>
<feature type="domain" description="TonB-dependent transporter Oar-like beta-barrel" evidence="8">
    <location>
        <begin position="350"/>
        <end position="1021"/>
    </location>
</feature>
<keyword evidence="3" id="KW-1134">Transmembrane beta strand</keyword>
<comment type="subcellular location">
    <subcellularLocation>
        <location evidence="1">Cell outer membrane</location>
        <topology evidence="1">Multi-pass membrane protein</topology>
    </subcellularLocation>
</comment>
<dbReference type="RefSeq" id="WP_122200615.1">
    <property type="nucleotide sequence ID" value="NZ_CABJFV010000001.1"/>
</dbReference>
<accession>A0A413VXM7</accession>
<proteinExistence type="predicted"/>
<evidence type="ECO:0000256" key="4">
    <source>
        <dbReference type="ARBA" id="ARBA00022692"/>
    </source>
</evidence>
<evidence type="ECO:0000256" key="7">
    <source>
        <dbReference type="SAM" id="SignalP"/>
    </source>
</evidence>
<feature type="signal peptide" evidence="7">
    <location>
        <begin position="1"/>
        <end position="19"/>
    </location>
</feature>
<sequence length="1088" mass="122154">MNKIILLICCLFCYTVGYAQVTTSSMSGLVSDENKEPLPGAVVMAVHEPSGTHYRTITNLQGNYQMQGMRIGGPYRIEISYVGHRRAVFTDIYLRLAENYSCNAMLSSSTELDEVVVIGMSSKFAGEKTGASTHITIEDINRLPTINRSLSDITKLSPYANGSGFGGRDQRMNNYSIDGANFNNSMGLDGAVLPGGGNPISIDALDEIQVSIAPYDVRQTNFIGASVNAVTKSGTNQFRGSGYMYVKNENLRGNKVDGEDLGERPEERRNIYGFTLGGPIVKNRLFFFINGEYENEPKPMHKWKLSVDGREDVEHLISRVTDADMHRFSNDLKTMYGYDTGSWTDFSGGTNTYRAMARMDWNISERHKLMVRYNYTSQQKDNNVVGAALNINGAPVSRYSMTFRNSTWKQSNNVNSLTAELNSRLGMMMNNKLLVSFTFNDGNKRECNGDFPTVDIMKPDEGGTNRAFMNAGYDQHAWRNGITEKVWAITDHFSVQIGAHNLGTGFSFESQDVSNCYMRYGAGYYRYASYDDFVNRMAPVAFAMTYSLTGEDRALSPVHYNQFSVYAQDDYNVSSRLKLVYGVRMDIPFYVNKRYENPSITGYDFNGKVLSTGSWPKATPLISPRVGINYDLLGDNRLKLRGGTGLFTGRFPLIFLSKMQEGSGMLQTTVSTTTVGDPLLAALAGGIRMPQQVLQEVAPQFPDRFPTDPGAVNNIITIDRNFKTPQVWKTSMALDCQLPLPFKVDMTLEGTFIKDINAILQQNVNVIAPDDPKMSTFSGPDKRYLYPGNNEKYIHPEITDAMLMTNTNKGYSYNLSAALHMMPVKGLNLMASYTYTCSRTLSNNQSNQIDGAWKQEPSVQGANYLTLHNASYLYSPHRLIAEASYAIRYADNYATSVSLFYTGQREGSYSYLYDNDMNNDGYIFDLMYIPSNSMELNFQDQKVGDRIFTAAEQRDAFWAFVNQDPYLKKHKGEYAETNGAFLPWVNRIDLRLTQDFRVKAGKTMNTLQFSVDIMNIGNLLNSSWGVSKSVRTNKLLNFKGVNAANEPVYTMVTQTNDGIVTLPSETFMPNRLSGNCWQLQFGIRYIFY</sequence>
<organism evidence="9 10">
    <name type="scientific">Bacteroides nordii</name>
    <dbReference type="NCBI Taxonomy" id="291645"/>
    <lineage>
        <taxon>Bacteria</taxon>
        <taxon>Pseudomonadati</taxon>
        <taxon>Bacteroidota</taxon>
        <taxon>Bacteroidia</taxon>
        <taxon>Bacteroidales</taxon>
        <taxon>Bacteroidaceae</taxon>
        <taxon>Bacteroides</taxon>
    </lineage>
</organism>
<dbReference type="GO" id="GO:0015344">
    <property type="term" value="F:siderophore uptake transmembrane transporter activity"/>
    <property type="evidence" value="ECO:0007669"/>
    <property type="project" value="TreeGrafter"/>
</dbReference>
<evidence type="ECO:0000259" key="8">
    <source>
        <dbReference type="Pfam" id="PF25183"/>
    </source>
</evidence>
<evidence type="ECO:0000313" key="9">
    <source>
        <dbReference type="EMBL" id="RHB38326.1"/>
    </source>
</evidence>
<keyword evidence="6" id="KW-0998">Cell outer membrane</keyword>
<dbReference type="AlphaFoldDB" id="A0A413VXM7"/>
<evidence type="ECO:0000256" key="5">
    <source>
        <dbReference type="ARBA" id="ARBA00023136"/>
    </source>
</evidence>
<evidence type="ECO:0000256" key="6">
    <source>
        <dbReference type="ARBA" id="ARBA00023237"/>
    </source>
</evidence>
<dbReference type="SUPFAM" id="SSF56935">
    <property type="entry name" value="Porins"/>
    <property type="match status" value="1"/>
</dbReference>
<keyword evidence="7" id="KW-0732">Signal</keyword>
<dbReference type="Pfam" id="PF13620">
    <property type="entry name" value="CarboxypepD_reg"/>
    <property type="match status" value="1"/>
</dbReference>
<feature type="chain" id="PRO_5019466336" evidence="7">
    <location>
        <begin position="20"/>
        <end position="1088"/>
    </location>
</feature>
<keyword evidence="5" id="KW-0472">Membrane</keyword>
<keyword evidence="2" id="KW-0813">Transport</keyword>
<evidence type="ECO:0000313" key="10">
    <source>
        <dbReference type="Proteomes" id="UP000284379"/>
    </source>
</evidence>
<comment type="caution">
    <text evidence="9">The sequence shown here is derived from an EMBL/GenBank/DDBJ whole genome shotgun (WGS) entry which is preliminary data.</text>
</comment>
<dbReference type="InterPro" id="IPR036942">
    <property type="entry name" value="Beta-barrel_TonB_sf"/>
</dbReference>